<evidence type="ECO:0000256" key="4">
    <source>
        <dbReference type="ARBA" id="ARBA00023082"/>
    </source>
</evidence>
<feature type="domain" description="SnoaL-like" evidence="8">
    <location>
        <begin position="211"/>
        <end position="306"/>
    </location>
</feature>
<dbReference type="InterPro" id="IPR014284">
    <property type="entry name" value="RNA_pol_sigma-70_dom"/>
</dbReference>
<comment type="similarity">
    <text evidence="1">Belongs to the sigma-70 factor family. ECF subfamily.</text>
</comment>
<dbReference type="Proteomes" id="UP000638648">
    <property type="component" value="Unassembled WGS sequence"/>
</dbReference>
<keyword evidence="3" id="KW-0805">Transcription regulation</keyword>
<dbReference type="AlphaFoldDB" id="A0A927N196"/>
<dbReference type="Gene3D" id="1.10.10.10">
    <property type="entry name" value="Winged helix-like DNA-binding domain superfamily/Winged helix DNA-binding domain"/>
    <property type="match status" value="1"/>
</dbReference>
<keyword evidence="10" id="KW-1185">Reference proteome</keyword>
<dbReference type="Gene3D" id="3.10.450.50">
    <property type="match status" value="1"/>
</dbReference>
<dbReference type="InterPro" id="IPR007627">
    <property type="entry name" value="RNA_pol_sigma70_r2"/>
</dbReference>
<dbReference type="Pfam" id="PF12680">
    <property type="entry name" value="SnoaL_2"/>
    <property type="match status" value="1"/>
</dbReference>
<sequence>MDARLTTPTEPRLETHRVELTGFCYRMLGSGFEAEDAVQETLLRAWRSFGRYDESRASLRTWLFTIATRVCLDMLRSTQRRARAMDLGPASPVGAALGVPLSENVWIQPVPDSLVIGPAEGGDPADLVARRETIRLAFVAALQHLPPRQRVVLILRDVLCWTAAETAGLLESTVASVNSALQRARSTMEGVDLAPADTFRPMGADQRRLLSRYCEAFEHYDVATLVSLLHEDATMSMPPFVWWLRGRADIRRTLIAAGNPCEGARLLPCVANGAPAFAQYRPGGPDGRYMPFALLVLEVADGLITETTTCLDAERLFPLFGLPTGIDRPWARTDEFLAR</sequence>
<evidence type="ECO:0000256" key="1">
    <source>
        <dbReference type="ARBA" id="ARBA00010641"/>
    </source>
</evidence>
<dbReference type="NCBIfam" id="NF006089">
    <property type="entry name" value="PRK08241.1"/>
    <property type="match status" value="1"/>
</dbReference>
<dbReference type="GO" id="GO:0003677">
    <property type="term" value="F:DNA binding"/>
    <property type="evidence" value="ECO:0007669"/>
    <property type="project" value="InterPro"/>
</dbReference>
<dbReference type="NCBIfam" id="TIGR02937">
    <property type="entry name" value="sigma70-ECF"/>
    <property type="match status" value="1"/>
</dbReference>
<dbReference type="GO" id="GO:0016987">
    <property type="term" value="F:sigma factor activity"/>
    <property type="evidence" value="ECO:0007669"/>
    <property type="project" value="UniProtKB-KW"/>
</dbReference>
<gene>
    <name evidence="9" type="ORF">HEB94_007638</name>
</gene>
<dbReference type="InterPro" id="IPR013249">
    <property type="entry name" value="RNA_pol_sigma70_r4_t2"/>
</dbReference>
<protein>
    <submittedName>
        <fullName evidence="9">RNA polymerase sigma-70 factor (ECF subfamily)</fullName>
    </submittedName>
</protein>
<proteinExistence type="inferred from homology"/>
<dbReference type="PANTHER" id="PTHR30173">
    <property type="entry name" value="SIGMA 19 FACTOR"/>
    <property type="match status" value="1"/>
</dbReference>
<dbReference type="SUPFAM" id="SSF88659">
    <property type="entry name" value="Sigma3 and sigma4 domains of RNA polymerase sigma factors"/>
    <property type="match status" value="1"/>
</dbReference>
<dbReference type="CDD" id="cd06171">
    <property type="entry name" value="Sigma70_r4"/>
    <property type="match status" value="1"/>
</dbReference>
<keyword evidence="4" id="KW-0731">Sigma factor</keyword>
<comment type="caution">
    <text evidence="9">The sequence shown here is derived from an EMBL/GenBank/DDBJ whole genome shotgun (WGS) entry which is preliminary data.</text>
</comment>
<evidence type="ECO:0000259" key="8">
    <source>
        <dbReference type="Pfam" id="PF12680"/>
    </source>
</evidence>
<dbReference type="InterPro" id="IPR036388">
    <property type="entry name" value="WH-like_DNA-bd_sf"/>
</dbReference>
<dbReference type="GO" id="GO:0006352">
    <property type="term" value="P:DNA-templated transcription initiation"/>
    <property type="evidence" value="ECO:0007669"/>
    <property type="project" value="InterPro"/>
</dbReference>
<dbReference type="RefSeq" id="WP_337918172.1">
    <property type="nucleotide sequence ID" value="NZ_BAABJL010000250.1"/>
</dbReference>
<comment type="subunit">
    <text evidence="2">Interacts transiently with the RNA polymerase catalytic core formed by RpoA, RpoB, RpoC and RpoZ (2 alpha, 1 beta, 1 beta' and 1 omega subunit) to form the RNA polymerase holoenzyme that can initiate transcription.</text>
</comment>
<dbReference type="InterPro" id="IPR014305">
    <property type="entry name" value="RNA_pol_sigma-G_actinobac"/>
</dbReference>
<accession>A0A927N196</accession>
<evidence type="ECO:0000313" key="10">
    <source>
        <dbReference type="Proteomes" id="UP000638648"/>
    </source>
</evidence>
<dbReference type="Pfam" id="PF04542">
    <property type="entry name" value="Sigma70_r2"/>
    <property type="match status" value="1"/>
</dbReference>
<dbReference type="InterPro" id="IPR052704">
    <property type="entry name" value="ECF_Sigma-70_Domain"/>
</dbReference>
<dbReference type="InterPro" id="IPR013324">
    <property type="entry name" value="RNA_pol_sigma_r3/r4-like"/>
</dbReference>
<dbReference type="SUPFAM" id="SSF88946">
    <property type="entry name" value="Sigma2 domain of RNA polymerase sigma factors"/>
    <property type="match status" value="1"/>
</dbReference>
<dbReference type="NCBIfam" id="TIGR02960">
    <property type="entry name" value="SigX5"/>
    <property type="match status" value="1"/>
</dbReference>
<dbReference type="Pfam" id="PF08281">
    <property type="entry name" value="Sigma70_r4_2"/>
    <property type="match status" value="1"/>
</dbReference>
<evidence type="ECO:0000259" key="6">
    <source>
        <dbReference type="Pfam" id="PF04542"/>
    </source>
</evidence>
<dbReference type="InterPro" id="IPR032710">
    <property type="entry name" value="NTF2-like_dom_sf"/>
</dbReference>
<dbReference type="PANTHER" id="PTHR30173:SF36">
    <property type="entry name" value="ECF RNA POLYMERASE SIGMA FACTOR SIGJ"/>
    <property type="match status" value="1"/>
</dbReference>
<evidence type="ECO:0000256" key="3">
    <source>
        <dbReference type="ARBA" id="ARBA00023015"/>
    </source>
</evidence>
<dbReference type="Gene3D" id="1.10.1740.10">
    <property type="match status" value="1"/>
</dbReference>
<name>A0A927N196_9ACTN</name>
<reference evidence="9" key="1">
    <citation type="submission" date="2020-10" db="EMBL/GenBank/DDBJ databases">
        <title>Sequencing the genomes of 1000 actinobacteria strains.</title>
        <authorList>
            <person name="Klenk H.-P."/>
        </authorList>
    </citation>
    <scope>NUCLEOTIDE SEQUENCE</scope>
    <source>
        <strain evidence="9">DSM 45354</strain>
    </source>
</reference>
<feature type="domain" description="RNA polymerase sigma-70 region 2" evidence="6">
    <location>
        <begin position="14"/>
        <end position="81"/>
    </location>
</feature>
<dbReference type="SUPFAM" id="SSF54427">
    <property type="entry name" value="NTF2-like"/>
    <property type="match status" value="1"/>
</dbReference>
<organism evidence="9 10">
    <name type="scientific">Actinopolymorpha pittospori</name>
    <dbReference type="NCBI Taxonomy" id="648752"/>
    <lineage>
        <taxon>Bacteria</taxon>
        <taxon>Bacillati</taxon>
        <taxon>Actinomycetota</taxon>
        <taxon>Actinomycetes</taxon>
        <taxon>Propionibacteriales</taxon>
        <taxon>Actinopolymorphaceae</taxon>
        <taxon>Actinopolymorpha</taxon>
    </lineage>
</organism>
<dbReference type="EMBL" id="JADBEM010000001">
    <property type="protein sequence ID" value="MBE1610790.1"/>
    <property type="molecule type" value="Genomic_DNA"/>
</dbReference>
<dbReference type="InterPro" id="IPR013325">
    <property type="entry name" value="RNA_pol_sigma_r2"/>
</dbReference>
<evidence type="ECO:0000259" key="7">
    <source>
        <dbReference type="Pfam" id="PF08281"/>
    </source>
</evidence>
<evidence type="ECO:0000256" key="2">
    <source>
        <dbReference type="ARBA" id="ARBA00011344"/>
    </source>
</evidence>
<evidence type="ECO:0000256" key="5">
    <source>
        <dbReference type="ARBA" id="ARBA00023163"/>
    </source>
</evidence>
<keyword evidence="5" id="KW-0804">Transcription</keyword>
<feature type="domain" description="RNA polymerase sigma factor 70 region 4 type 2" evidence="7">
    <location>
        <begin position="136"/>
        <end position="187"/>
    </location>
</feature>
<evidence type="ECO:0000313" key="9">
    <source>
        <dbReference type="EMBL" id="MBE1610790.1"/>
    </source>
</evidence>
<dbReference type="InterPro" id="IPR037401">
    <property type="entry name" value="SnoaL-like"/>
</dbReference>